<dbReference type="RefSeq" id="WP_015752633.1">
    <property type="nucleotide sequence ID" value="NC_013223.1"/>
</dbReference>
<dbReference type="EMBL" id="CP001734">
    <property type="protein sequence ID" value="ACV69492.1"/>
    <property type="molecule type" value="Genomic_DNA"/>
</dbReference>
<dbReference type="OrthoDB" id="5460484at2"/>
<dbReference type="Pfam" id="PF05164">
    <property type="entry name" value="ZapA"/>
    <property type="match status" value="1"/>
</dbReference>
<reference evidence="2" key="1">
    <citation type="submission" date="2009-09" db="EMBL/GenBank/DDBJ databases">
        <title>The complete chromosome of Desulfohalobium retbaense DSM 5692.</title>
        <authorList>
            <consortium name="US DOE Joint Genome Institute (JGI-PGF)"/>
            <person name="Lucas S."/>
            <person name="Copeland A."/>
            <person name="Lapidus A."/>
            <person name="Glavina del Rio T."/>
            <person name="Dalin E."/>
            <person name="Tice H."/>
            <person name="Bruce D."/>
            <person name="Goodwin L."/>
            <person name="Pitluck S."/>
            <person name="Kyrpides N."/>
            <person name="Mavromatis K."/>
            <person name="Ivanova N."/>
            <person name="Mikhailova N."/>
            <person name="Munk A.C."/>
            <person name="Brettin T."/>
            <person name="Detter J.C."/>
            <person name="Han C."/>
            <person name="Tapia R."/>
            <person name="Larimer F."/>
            <person name="Land M."/>
            <person name="Hauser L."/>
            <person name="Markowitz V."/>
            <person name="Cheng J.-F."/>
            <person name="Hugenholtz P."/>
            <person name="Woyke T."/>
            <person name="Wu D."/>
            <person name="Spring S."/>
            <person name="Klenk H.-P."/>
            <person name="Eisen J.A."/>
        </authorList>
    </citation>
    <scope>NUCLEOTIDE SEQUENCE [LARGE SCALE GENOMIC DNA]</scope>
    <source>
        <strain evidence="2">DSM 5692</strain>
    </source>
</reference>
<name>C8X4Z5_DESRD</name>
<dbReference type="Proteomes" id="UP000001052">
    <property type="component" value="Chromosome"/>
</dbReference>
<protein>
    <recommendedName>
        <fullName evidence="3">Cell division protein ZapA</fullName>
    </recommendedName>
</protein>
<dbReference type="InterPro" id="IPR036192">
    <property type="entry name" value="Cell_div_ZapA-like_sf"/>
</dbReference>
<evidence type="ECO:0008006" key="3">
    <source>
        <dbReference type="Google" id="ProtNLM"/>
    </source>
</evidence>
<dbReference type="KEGG" id="drt:Dret_2208"/>
<reference evidence="1 2" key="2">
    <citation type="journal article" date="2010" name="Stand. Genomic Sci.">
        <title>Complete genome sequence of Desulfohalobium retbaense type strain (HR(100)).</title>
        <authorList>
            <person name="Spring S."/>
            <person name="Nolan M."/>
            <person name="Lapidus A."/>
            <person name="Glavina Del Rio T."/>
            <person name="Copeland A."/>
            <person name="Tice H."/>
            <person name="Cheng J.F."/>
            <person name="Lucas S."/>
            <person name="Land M."/>
            <person name="Chen F."/>
            <person name="Bruce D."/>
            <person name="Goodwin L."/>
            <person name="Pitluck S."/>
            <person name="Ivanova N."/>
            <person name="Mavromatis K."/>
            <person name="Mikhailova N."/>
            <person name="Pati A."/>
            <person name="Chen A."/>
            <person name="Palaniappan K."/>
            <person name="Hauser L."/>
            <person name="Chang Y.J."/>
            <person name="Jeffries C.D."/>
            <person name="Munk C."/>
            <person name="Kiss H."/>
            <person name="Chain P."/>
            <person name="Han C."/>
            <person name="Brettin T."/>
            <person name="Detter J.C."/>
            <person name="Schuler E."/>
            <person name="Goker M."/>
            <person name="Rohde M."/>
            <person name="Bristow J."/>
            <person name="Eisen J.A."/>
            <person name="Markowitz V."/>
            <person name="Hugenholtz P."/>
            <person name="Kyrpides N.C."/>
            <person name="Klenk H.P."/>
        </authorList>
    </citation>
    <scope>NUCLEOTIDE SEQUENCE [LARGE SCALE GENOMIC DNA]</scope>
    <source>
        <strain evidence="1 2">DSM 5692</strain>
    </source>
</reference>
<dbReference type="HOGENOM" id="CLU_188987_0_0_7"/>
<sequence length="89" mass="10026">MPEYKLTVLGLDVAFKTDADGERVQAATDLLENRYQELEARGLRLGKQKLLVFLALGLADDYLQMTERLQGQDTELQRLLDKIDGTDNG</sequence>
<dbReference type="STRING" id="485915.Dret_2208"/>
<proteinExistence type="predicted"/>
<evidence type="ECO:0000313" key="1">
    <source>
        <dbReference type="EMBL" id="ACV69492.1"/>
    </source>
</evidence>
<accession>C8X4Z5</accession>
<dbReference type="InterPro" id="IPR007838">
    <property type="entry name" value="Cell_div_ZapA-like"/>
</dbReference>
<organism evidence="1 2">
    <name type="scientific">Desulfohalobium retbaense (strain ATCC 49708 / DSM 5692 / JCM 16813 / HR100)</name>
    <dbReference type="NCBI Taxonomy" id="485915"/>
    <lineage>
        <taxon>Bacteria</taxon>
        <taxon>Pseudomonadati</taxon>
        <taxon>Thermodesulfobacteriota</taxon>
        <taxon>Desulfovibrionia</taxon>
        <taxon>Desulfovibrionales</taxon>
        <taxon>Desulfohalobiaceae</taxon>
        <taxon>Desulfohalobium</taxon>
    </lineage>
</organism>
<dbReference type="AlphaFoldDB" id="C8X4Z5"/>
<dbReference type="eggNOG" id="COG3027">
    <property type="taxonomic scope" value="Bacteria"/>
</dbReference>
<keyword evidence="2" id="KW-1185">Reference proteome</keyword>
<dbReference type="SUPFAM" id="SSF102829">
    <property type="entry name" value="Cell division protein ZapA-like"/>
    <property type="match status" value="1"/>
</dbReference>
<evidence type="ECO:0000313" key="2">
    <source>
        <dbReference type="Proteomes" id="UP000001052"/>
    </source>
</evidence>
<gene>
    <name evidence="1" type="ordered locus">Dret_2208</name>
</gene>